<sequence>MDPVTVIGLVGNIFTFVDFSLEILNGAKDVYASSAGCLEENRQRGVIARETESLASRLLVSNNAHLTGADKCIFDLATECQKISRDLISLLDKLKAKDPKSKFHSVKSSVRNKWYQKDKQDLEQRLQICRSQLELQLSYLAR</sequence>
<evidence type="ECO:0000313" key="2">
    <source>
        <dbReference type="Proteomes" id="UP000283841"/>
    </source>
</evidence>
<dbReference type="VEuPathDB" id="FungiDB:C8Q69DRAFT_102823"/>
<reference evidence="1 2" key="1">
    <citation type="journal article" date="2018" name="Front. Microbiol.">
        <title>Genomic and genetic insights into a cosmopolitan fungus, Paecilomyces variotii (Eurotiales).</title>
        <authorList>
            <person name="Urquhart A.S."/>
            <person name="Mondo S.J."/>
            <person name="Makela M.R."/>
            <person name="Hane J.K."/>
            <person name="Wiebenga A."/>
            <person name="He G."/>
            <person name="Mihaltcheva S."/>
            <person name="Pangilinan J."/>
            <person name="Lipzen A."/>
            <person name="Barry K."/>
            <person name="de Vries R.P."/>
            <person name="Grigoriev I.V."/>
            <person name="Idnurm A."/>
        </authorList>
    </citation>
    <scope>NUCLEOTIDE SEQUENCE [LARGE SCALE GENOMIC DNA]</scope>
    <source>
        <strain evidence="1 2">CBS 101075</strain>
    </source>
</reference>
<dbReference type="Proteomes" id="UP000283841">
    <property type="component" value="Unassembled WGS sequence"/>
</dbReference>
<dbReference type="AlphaFoldDB" id="A0A443HJQ9"/>
<proteinExistence type="predicted"/>
<dbReference type="RefSeq" id="XP_028481733.1">
    <property type="nucleotide sequence ID" value="XM_028625032.1"/>
</dbReference>
<organism evidence="1 2">
    <name type="scientific">Byssochlamys spectabilis</name>
    <name type="common">Paecilomyces variotii</name>
    <dbReference type="NCBI Taxonomy" id="264951"/>
    <lineage>
        <taxon>Eukaryota</taxon>
        <taxon>Fungi</taxon>
        <taxon>Dikarya</taxon>
        <taxon>Ascomycota</taxon>
        <taxon>Pezizomycotina</taxon>
        <taxon>Eurotiomycetes</taxon>
        <taxon>Eurotiomycetidae</taxon>
        <taxon>Eurotiales</taxon>
        <taxon>Thermoascaceae</taxon>
        <taxon>Paecilomyces</taxon>
    </lineage>
</organism>
<evidence type="ECO:0008006" key="3">
    <source>
        <dbReference type="Google" id="ProtNLM"/>
    </source>
</evidence>
<dbReference type="STRING" id="264951.A0A443HJQ9"/>
<dbReference type="EMBL" id="RCNU01000014">
    <property type="protein sequence ID" value="RWQ92088.1"/>
    <property type="molecule type" value="Genomic_DNA"/>
</dbReference>
<name>A0A443HJQ9_BYSSP</name>
<comment type="caution">
    <text evidence="1">The sequence shown here is derived from an EMBL/GenBank/DDBJ whole genome shotgun (WGS) entry which is preliminary data.</text>
</comment>
<evidence type="ECO:0000313" key="1">
    <source>
        <dbReference type="EMBL" id="RWQ92088.1"/>
    </source>
</evidence>
<keyword evidence="2" id="KW-1185">Reference proteome</keyword>
<dbReference type="GeneID" id="39594309"/>
<gene>
    <name evidence="1" type="ORF">C8Q69DRAFT_102823</name>
</gene>
<accession>A0A443HJQ9</accession>
<protein>
    <recommendedName>
        <fullName evidence="3">Fungal N-terminal domain-containing protein</fullName>
    </recommendedName>
</protein>